<accession>A0A4U1IGY7</accession>
<keyword evidence="3" id="KW-1185">Reference proteome</keyword>
<dbReference type="EMBL" id="SSMQ01000133">
    <property type="protein sequence ID" value="TKC92981.1"/>
    <property type="molecule type" value="Genomic_DNA"/>
</dbReference>
<feature type="region of interest" description="Disordered" evidence="1">
    <location>
        <begin position="148"/>
        <end position="177"/>
    </location>
</feature>
<evidence type="ECO:0000256" key="1">
    <source>
        <dbReference type="SAM" id="MobiDB-lite"/>
    </source>
</evidence>
<dbReference type="Proteomes" id="UP000309215">
    <property type="component" value="Unassembled WGS sequence"/>
</dbReference>
<gene>
    <name evidence="2" type="ORF">E8A74_50225</name>
</gene>
<dbReference type="SUPFAM" id="SSF56112">
    <property type="entry name" value="Protein kinase-like (PK-like)"/>
    <property type="match status" value="1"/>
</dbReference>
<evidence type="ECO:0008006" key="4">
    <source>
        <dbReference type="Google" id="ProtNLM"/>
    </source>
</evidence>
<evidence type="ECO:0000313" key="3">
    <source>
        <dbReference type="Proteomes" id="UP000309215"/>
    </source>
</evidence>
<reference evidence="2 3" key="1">
    <citation type="submission" date="2019-04" db="EMBL/GenBank/DDBJ databases">
        <authorList>
            <person name="Li Y."/>
            <person name="Wang J."/>
        </authorList>
    </citation>
    <scope>NUCLEOTIDE SEQUENCE [LARGE SCALE GENOMIC DNA]</scope>
    <source>
        <strain evidence="2 3">DSM 14668</strain>
    </source>
</reference>
<dbReference type="AlphaFoldDB" id="A0A4U1IGY7"/>
<dbReference type="RefSeq" id="WP_136936338.1">
    <property type="nucleotide sequence ID" value="NZ_SSMQ01000133.1"/>
</dbReference>
<protein>
    <recommendedName>
        <fullName evidence="4">Protein kinase domain-containing protein</fullName>
    </recommendedName>
</protein>
<comment type="caution">
    <text evidence="2">The sequence shown here is derived from an EMBL/GenBank/DDBJ whole genome shotgun (WGS) entry which is preliminary data.</text>
</comment>
<proteinExistence type="predicted"/>
<dbReference type="InterPro" id="IPR011009">
    <property type="entry name" value="Kinase-like_dom_sf"/>
</dbReference>
<evidence type="ECO:0000313" key="2">
    <source>
        <dbReference type="EMBL" id="TKC92981.1"/>
    </source>
</evidence>
<name>A0A4U1IGY7_9BACT</name>
<dbReference type="OrthoDB" id="9801841at2"/>
<organism evidence="2 3">
    <name type="scientific">Polyangium fumosum</name>
    <dbReference type="NCBI Taxonomy" id="889272"/>
    <lineage>
        <taxon>Bacteria</taxon>
        <taxon>Pseudomonadati</taxon>
        <taxon>Myxococcota</taxon>
        <taxon>Polyangia</taxon>
        <taxon>Polyangiales</taxon>
        <taxon>Polyangiaceae</taxon>
        <taxon>Polyangium</taxon>
    </lineage>
</organism>
<dbReference type="Gene3D" id="3.30.200.20">
    <property type="entry name" value="Phosphorylase Kinase, domain 1"/>
    <property type="match status" value="1"/>
</dbReference>
<feature type="compositionally biased region" description="Polar residues" evidence="1">
    <location>
        <begin position="156"/>
        <end position="177"/>
    </location>
</feature>
<sequence length="177" mass="19095">MKFVGSDLFDAERARDHLFAEVRLAAKLQHPGIVPVHDAGTMSDGRIWFTIKEVRGVTLRRVLGSMEQRRITVFASVFKDSRTEVTVRKPRFLEPTVAVVDTDHVDGVHGAASGGAGHRAGRAAPPHALRDEAIGGHVVDCRWPEHGREAGAGSAIESQRSLPHTGSASPQPEGQLS</sequence>